<evidence type="ECO:0000313" key="1">
    <source>
        <dbReference type="EMBL" id="AHH45527.1"/>
    </source>
</evidence>
<dbReference type="HOGENOM" id="CLU_055613_0_0_14"/>
<dbReference type="Pfam" id="PF06646">
    <property type="entry name" value="CypI"/>
    <property type="match status" value="1"/>
</dbReference>
<sequence>MKTKFYLNIKKRIHKFLICGGFLSFLTLVSCSTNSTSDSFAWDTKVNIGADSSWTRSKDPSDKRISTFLSNLSNEFNKLKNQNPQTKNLADVTFEFQDISDSRTAITQLLAADNSKRSIDFAFADATSTIEIDKQNRLQNALQTTTWAFANDLEPKSYSDGSSNDYLVKQAQELSNLFNQTPFNQWQNTKNGPQKWDGVAYRFLYDKNKTQVPFYRGMIMIAGDSKTLKAIKKYWNNRDFEQWVKFGIIHGKESSGGRWKLEANLIQQHFANYFKNKQKTLSEEKIKKPQYFLQESPQSISIGQDQKFKIAFDDEASFAWTPNEGDDSRFTPKNPNEKIEILTLTNPLPYDIGSFRGDFNKLQRDLISQALINLSLNNKDTFGESIGYNGYQKISDSSIFRNMFKNSLEEN</sequence>
<dbReference type="PATRIC" id="fig|743966.3.peg.527"/>
<dbReference type="InterPro" id="IPR043099">
    <property type="entry name" value="CypI_dom_I"/>
</dbReference>
<dbReference type="RefSeq" id="WP_022935103.1">
    <property type="nucleotide sequence ID" value="NZ_CP007154.1"/>
</dbReference>
<proteinExistence type="predicted"/>
<protein>
    <submittedName>
        <fullName evidence="1">Putative TPP ABC transporter substrate-binding protein</fullName>
    </submittedName>
</protein>
<organism evidence="1 2">
    <name type="scientific">Mesomycoplasma bovoculi M165/69</name>
    <dbReference type="NCBI Taxonomy" id="743966"/>
    <lineage>
        <taxon>Bacteria</taxon>
        <taxon>Bacillati</taxon>
        <taxon>Mycoplasmatota</taxon>
        <taxon>Mycoplasmoidales</taxon>
        <taxon>Metamycoplasmataceae</taxon>
        <taxon>Mesomycoplasma</taxon>
    </lineage>
</organism>
<reference evidence="1 2" key="1">
    <citation type="journal article" date="2014" name="Genome Announc.">
        <title>Complete Genome Sequence of Mycoplasma bovoculi Strain M165/69T (ATCC 29104).</title>
        <authorList>
            <person name="Calcutt M.J."/>
            <person name="Foecking M.F."/>
        </authorList>
    </citation>
    <scope>NUCLEOTIDE SEQUENCE [LARGE SCALE GENOMIC DNA]</scope>
    <source>
        <strain evidence="1">M165/69</strain>
    </source>
</reference>
<name>W5UTS4_9BACT</name>
<dbReference type="InterPro" id="IPR010592">
    <property type="entry name" value="CypI"/>
</dbReference>
<gene>
    <name evidence="1" type="ORF">MYB_02630</name>
</gene>
<dbReference type="Proteomes" id="UP000019229">
    <property type="component" value="Chromosome"/>
</dbReference>
<dbReference type="AlphaFoldDB" id="W5UTS4"/>
<dbReference type="KEGG" id="mbc:MYB_02630"/>
<dbReference type="eggNOG" id="ENOG5031Y7G">
    <property type="taxonomic scope" value="Bacteria"/>
</dbReference>
<dbReference type="Gene3D" id="3.40.190.190">
    <property type="entry name" value="CypI, domain 2"/>
    <property type="match status" value="1"/>
</dbReference>
<dbReference type="PROSITE" id="PS51257">
    <property type="entry name" value="PROKAR_LIPOPROTEIN"/>
    <property type="match status" value="1"/>
</dbReference>
<dbReference type="EMBL" id="CP007154">
    <property type="protein sequence ID" value="AHH45527.1"/>
    <property type="molecule type" value="Genomic_DNA"/>
</dbReference>
<dbReference type="OrthoDB" id="401239at2"/>
<keyword evidence="2" id="KW-1185">Reference proteome</keyword>
<dbReference type="NCBIfam" id="NF045838">
    <property type="entry name" value="MG289_thiam_LP"/>
    <property type="match status" value="1"/>
</dbReference>
<accession>W5UTS4</accession>
<dbReference type="STRING" id="743966.MYB_02630"/>
<dbReference type="InterPro" id="IPR043100">
    <property type="entry name" value="CypI_dom_II"/>
</dbReference>
<dbReference type="Gene3D" id="3.40.190.180">
    <property type="entry name" value="Cypl, domain I"/>
    <property type="match status" value="1"/>
</dbReference>
<evidence type="ECO:0000313" key="2">
    <source>
        <dbReference type="Proteomes" id="UP000019229"/>
    </source>
</evidence>